<evidence type="ECO:0000313" key="8">
    <source>
        <dbReference type="Proteomes" id="UP001162030"/>
    </source>
</evidence>
<sequence>MKEKARAYLRAIFRGPLITVSCQGISSLSNFLTGVFVAKSVAAADYGVYSLFYAGLMVLAGLQNSVILEPLRIYGVKTDRKETSAYFYSQFLLQLIFGLVMAGAAMGVLSVMAVASKTLGAFALCLFFLQLSDYFRVVALTELALRRLLVIETTGHAVRIVGLIRLSFDASLTVESALYCMALGGAASSLLAIVLGGHRRSGSGIKNILATGVQNWRFGRWFVLETLAYSSSTYLYFFLVAAIIDRESVGAFNASQTLVNALNVILMGGIGFVIPIARRKLAVEGYEAWRKWLWQSGLTIVGIVSVIAVSLSLFAEPALETLFKPFFAEYGYLVWILSFGYVLRSINSVLRVAFQTAEKPQIGFLSRLLSTIVTIAISYPLLQYYGVAGAAVGIVVTQLIWVTVYLVFIWRGELGFNKLGMEICQSG</sequence>
<evidence type="ECO:0000256" key="1">
    <source>
        <dbReference type="ARBA" id="ARBA00004651"/>
    </source>
</evidence>
<feature type="transmembrane region" description="Helical" evidence="6">
    <location>
        <begin position="91"/>
        <end position="113"/>
    </location>
</feature>
<keyword evidence="3 6" id="KW-0812">Transmembrane</keyword>
<evidence type="ECO:0000313" key="7">
    <source>
        <dbReference type="EMBL" id="CAI8789249.1"/>
    </source>
</evidence>
<evidence type="ECO:0008006" key="9">
    <source>
        <dbReference type="Google" id="ProtNLM"/>
    </source>
</evidence>
<evidence type="ECO:0000256" key="6">
    <source>
        <dbReference type="SAM" id="Phobius"/>
    </source>
</evidence>
<keyword evidence="8" id="KW-1185">Reference proteome</keyword>
<feature type="transmembrane region" description="Helical" evidence="6">
    <location>
        <begin position="364"/>
        <end position="382"/>
    </location>
</feature>
<feature type="transmembrane region" description="Helical" evidence="6">
    <location>
        <begin position="256"/>
        <end position="277"/>
    </location>
</feature>
<feature type="transmembrane region" description="Helical" evidence="6">
    <location>
        <begin position="12"/>
        <end position="38"/>
    </location>
</feature>
<evidence type="ECO:0000256" key="2">
    <source>
        <dbReference type="ARBA" id="ARBA00022475"/>
    </source>
</evidence>
<feature type="transmembrane region" description="Helical" evidence="6">
    <location>
        <begin position="119"/>
        <end position="137"/>
    </location>
</feature>
<name>A0ABM9HZF2_9GAMM</name>
<feature type="transmembrane region" description="Helical" evidence="6">
    <location>
        <begin position="218"/>
        <end position="244"/>
    </location>
</feature>
<evidence type="ECO:0000256" key="3">
    <source>
        <dbReference type="ARBA" id="ARBA00022692"/>
    </source>
</evidence>
<accession>A0ABM9HZF2</accession>
<gene>
    <name evidence="7" type="ORF">MSZNOR_1371</name>
</gene>
<keyword evidence="4 6" id="KW-1133">Transmembrane helix</keyword>
<feature type="transmembrane region" description="Helical" evidence="6">
    <location>
        <begin position="388"/>
        <end position="410"/>
    </location>
</feature>
<evidence type="ECO:0000256" key="4">
    <source>
        <dbReference type="ARBA" id="ARBA00022989"/>
    </source>
</evidence>
<comment type="subcellular location">
    <subcellularLocation>
        <location evidence="1">Cell membrane</location>
        <topology evidence="1">Multi-pass membrane protein</topology>
    </subcellularLocation>
</comment>
<dbReference type="PANTHER" id="PTHR30250:SF11">
    <property type="entry name" value="O-ANTIGEN TRANSPORTER-RELATED"/>
    <property type="match status" value="1"/>
</dbReference>
<organism evidence="7 8">
    <name type="scientific">Methylocaldum szegediense</name>
    <dbReference type="NCBI Taxonomy" id="73780"/>
    <lineage>
        <taxon>Bacteria</taxon>
        <taxon>Pseudomonadati</taxon>
        <taxon>Pseudomonadota</taxon>
        <taxon>Gammaproteobacteria</taxon>
        <taxon>Methylococcales</taxon>
        <taxon>Methylococcaceae</taxon>
        <taxon>Methylocaldum</taxon>
    </lineage>
</organism>
<dbReference type="Proteomes" id="UP001162030">
    <property type="component" value="Chromosome"/>
</dbReference>
<keyword evidence="5 6" id="KW-0472">Membrane</keyword>
<dbReference type="InterPro" id="IPR050833">
    <property type="entry name" value="Poly_Biosynth_Transport"/>
</dbReference>
<reference evidence="7 8" key="1">
    <citation type="submission" date="2023-03" db="EMBL/GenBank/DDBJ databases">
        <authorList>
            <person name="Pearce D."/>
        </authorList>
    </citation>
    <scope>NUCLEOTIDE SEQUENCE [LARGE SCALE GENOMIC DNA]</scope>
    <source>
        <strain evidence="7">Msz</strain>
    </source>
</reference>
<feature type="transmembrane region" description="Helical" evidence="6">
    <location>
        <begin position="50"/>
        <end position="71"/>
    </location>
</feature>
<dbReference type="PANTHER" id="PTHR30250">
    <property type="entry name" value="PST FAMILY PREDICTED COLANIC ACID TRANSPORTER"/>
    <property type="match status" value="1"/>
</dbReference>
<feature type="transmembrane region" description="Helical" evidence="6">
    <location>
        <begin position="327"/>
        <end position="343"/>
    </location>
</feature>
<dbReference type="EMBL" id="OX458333">
    <property type="protein sequence ID" value="CAI8789249.1"/>
    <property type="molecule type" value="Genomic_DNA"/>
</dbReference>
<feature type="transmembrane region" description="Helical" evidence="6">
    <location>
        <begin position="297"/>
        <end position="315"/>
    </location>
</feature>
<protein>
    <recommendedName>
        <fullName evidence="9">Polysaccharide biosynthesis protein</fullName>
    </recommendedName>
</protein>
<keyword evidence="2" id="KW-1003">Cell membrane</keyword>
<evidence type="ECO:0000256" key="5">
    <source>
        <dbReference type="ARBA" id="ARBA00023136"/>
    </source>
</evidence>
<proteinExistence type="predicted"/>